<dbReference type="PANTHER" id="PTHR30001">
    <property type="entry name" value="RIBONUCLEASE"/>
    <property type="match status" value="1"/>
</dbReference>
<dbReference type="GO" id="GO:0046872">
    <property type="term" value="F:metal ion binding"/>
    <property type="evidence" value="ECO:0007669"/>
    <property type="project" value="UniProtKB-KW"/>
</dbReference>
<keyword evidence="5" id="KW-0694">RNA-binding</keyword>
<accession>A0A1I3PD35</accession>
<dbReference type="AlphaFoldDB" id="A0A1I3PD35"/>
<dbReference type="GO" id="GO:0005737">
    <property type="term" value="C:cytoplasm"/>
    <property type="evidence" value="ECO:0007669"/>
    <property type="project" value="TreeGrafter"/>
</dbReference>
<dbReference type="GO" id="GO:0004540">
    <property type="term" value="F:RNA nuclease activity"/>
    <property type="evidence" value="ECO:0007669"/>
    <property type="project" value="InterPro"/>
</dbReference>
<keyword evidence="8" id="KW-1185">Reference proteome</keyword>
<dbReference type="RefSeq" id="WP_092865690.1">
    <property type="nucleotide sequence ID" value="NZ_FOQH01000016.1"/>
</dbReference>
<evidence type="ECO:0000256" key="3">
    <source>
        <dbReference type="ARBA" id="ARBA00022801"/>
    </source>
</evidence>
<evidence type="ECO:0000256" key="1">
    <source>
        <dbReference type="ARBA" id="ARBA00001946"/>
    </source>
</evidence>
<keyword evidence="4" id="KW-0460">Magnesium</keyword>
<evidence type="ECO:0000256" key="4">
    <source>
        <dbReference type="ARBA" id="ARBA00022842"/>
    </source>
</evidence>
<dbReference type="GO" id="GO:0016787">
    <property type="term" value="F:hydrolase activity"/>
    <property type="evidence" value="ECO:0007669"/>
    <property type="project" value="UniProtKB-KW"/>
</dbReference>
<gene>
    <name evidence="7" type="ORF">SAMN05216258_11653</name>
</gene>
<evidence type="ECO:0000313" key="8">
    <source>
        <dbReference type="Proteomes" id="UP000199377"/>
    </source>
</evidence>
<dbReference type="EMBL" id="FOQH01000016">
    <property type="protein sequence ID" value="SFJ19544.1"/>
    <property type="molecule type" value="Genomic_DNA"/>
</dbReference>
<protein>
    <submittedName>
        <fullName evidence="7">Ribonuclease, Rne/Rng family</fullName>
    </submittedName>
</protein>
<keyword evidence="2" id="KW-0479">Metal-binding</keyword>
<evidence type="ECO:0000256" key="5">
    <source>
        <dbReference type="ARBA" id="ARBA00022884"/>
    </source>
</evidence>
<proteinExistence type="predicted"/>
<sequence>MKGRAVLILEDEPKWPALAALMVDGRIEDLAIDPPESDPAPRLEAVHLAKVIRRVEAIGALFLDLGDGREGFLKAPRKARPGEKLLVQVARHAEPGKATPVSDEPLYKGRYAILTPHAPGINVARRVRDEDEAARLRVIAEEALSALGLGAEALGEAAPGAILRSAAEGVDEEAIHDDVAALAELLNAARAAEAEGGEPAEVVAAPDAVTRAWRDWVDPEPEEVIRGDLRLWDDMGALDQLGALLRPRVDLGTDAWMMVEPTSALTAIDVNTGGDFSTAAGLKANLAALADLPRQLRLRGLGGQIVIDLAPLSKRDRKQAETAIKRALREDPVDTQVLGWTPLGHIELTRRRERRPLRELLPRDFS</sequence>
<feature type="domain" description="RNA-binding protein AU-1/Ribonuclease E/G" evidence="6">
    <location>
        <begin position="228"/>
        <end position="352"/>
    </location>
</feature>
<evidence type="ECO:0000313" key="7">
    <source>
        <dbReference type="EMBL" id="SFJ19544.1"/>
    </source>
</evidence>
<organism evidence="7 8">
    <name type="scientific">Albimonas pacifica</name>
    <dbReference type="NCBI Taxonomy" id="1114924"/>
    <lineage>
        <taxon>Bacteria</taxon>
        <taxon>Pseudomonadati</taxon>
        <taxon>Pseudomonadota</taxon>
        <taxon>Alphaproteobacteria</taxon>
        <taxon>Rhodobacterales</taxon>
        <taxon>Paracoccaceae</taxon>
        <taxon>Albimonas</taxon>
    </lineage>
</organism>
<dbReference type="GO" id="GO:0003723">
    <property type="term" value="F:RNA binding"/>
    <property type="evidence" value="ECO:0007669"/>
    <property type="project" value="UniProtKB-KW"/>
</dbReference>
<reference evidence="7 8" key="1">
    <citation type="submission" date="2016-10" db="EMBL/GenBank/DDBJ databases">
        <authorList>
            <person name="de Groot N.N."/>
        </authorList>
    </citation>
    <scope>NUCLEOTIDE SEQUENCE [LARGE SCALE GENOMIC DNA]</scope>
    <source>
        <strain evidence="7 8">CGMCC 1.11030</strain>
    </source>
</reference>
<dbReference type="GO" id="GO:0006364">
    <property type="term" value="P:rRNA processing"/>
    <property type="evidence" value="ECO:0007669"/>
    <property type="project" value="TreeGrafter"/>
</dbReference>
<dbReference type="OrthoDB" id="9804278at2"/>
<dbReference type="PANTHER" id="PTHR30001:SF0">
    <property type="entry name" value="RIBONUCLEASE G"/>
    <property type="match status" value="1"/>
</dbReference>
<dbReference type="Proteomes" id="UP000199377">
    <property type="component" value="Unassembled WGS sequence"/>
</dbReference>
<evidence type="ECO:0000256" key="2">
    <source>
        <dbReference type="ARBA" id="ARBA00022723"/>
    </source>
</evidence>
<dbReference type="InterPro" id="IPR004659">
    <property type="entry name" value="RNase_E/G"/>
</dbReference>
<evidence type="ECO:0000259" key="6">
    <source>
        <dbReference type="Pfam" id="PF10150"/>
    </source>
</evidence>
<dbReference type="InterPro" id="IPR019307">
    <property type="entry name" value="RNA-bd_AU-1/RNase_E/G"/>
</dbReference>
<keyword evidence="3" id="KW-0378">Hydrolase</keyword>
<dbReference type="STRING" id="1114924.SAMN05216258_11653"/>
<name>A0A1I3PD35_9RHOB</name>
<dbReference type="Pfam" id="PF10150">
    <property type="entry name" value="RNase_E_G"/>
    <property type="match status" value="1"/>
</dbReference>
<comment type="cofactor">
    <cofactor evidence="1">
        <name>Mg(2+)</name>
        <dbReference type="ChEBI" id="CHEBI:18420"/>
    </cofactor>
</comment>